<proteinExistence type="predicted"/>
<dbReference type="InterPro" id="IPR002372">
    <property type="entry name" value="PQQ_rpt_dom"/>
</dbReference>
<dbReference type="EMBL" id="BMPI01000023">
    <property type="protein sequence ID" value="GGM40900.1"/>
    <property type="molecule type" value="Genomic_DNA"/>
</dbReference>
<sequence length="441" mass="47847">MRVVIELDLSVPWDPPEPVVPPRRRGRRWVAAVVVGLVSAAVLAGGAARVGMEPVYRVDDVRILDLQSSGGRILVSRYRPDAPGTLAEVRRLRDGRVLWSLPLAVGQRLAFLNERVVARMSDDGSGPVTVFDAATGNQLWERPRLSLSGRAGRLLVSEDLPDGSPQLPTYIVTDGGTLAPVQLPGLIQRRYLAIDERTGETVWTFEPPSGAVAYARDDGLWVLNPDGRLETRDLATAALIGTRQLAWSGTVSWYSMSDHEVMVVTAGKVGTDVYDVETGRLLWRWAAADDDSVPYPCTDTMYCLRDDTGLAALDPRTGERRWHLDGYNGAFADDGRTVLVTNFGFGSAPNAEQPIAAVDARTGRKLWEITGWRLTMLLEGSRVVVWREDGGGAVLAVVNLGTGRPTLFGRATAANRDLSCVQNAGMLACVADGALSVWHLP</sequence>
<dbReference type="Proteomes" id="UP000642070">
    <property type="component" value="Unassembled WGS sequence"/>
</dbReference>
<feature type="domain" description="Pyrrolo-quinoline quinone repeat" evidence="2">
    <location>
        <begin position="193"/>
        <end position="369"/>
    </location>
</feature>
<dbReference type="InterPro" id="IPR015943">
    <property type="entry name" value="WD40/YVTN_repeat-like_dom_sf"/>
</dbReference>
<dbReference type="InterPro" id="IPR011047">
    <property type="entry name" value="Quinoprotein_ADH-like_sf"/>
</dbReference>
<feature type="domain" description="Pyrrolo-quinoline quinone repeat" evidence="2">
    <location>
        <begin position="93"/>
        <end position="144"/>
    </location>
</feature>
<feature type="transmembrane region" description="Helical" evidence="1">
    <location>
        <begin position="29"/>
        <end position="48"/>
    </location>
</feature>
<name>A0A917TVV8_9ACTN</name>
<accession>A0A917TVV8</accession>
<dbReference type="PANTHER" id="PTHR34512:SF30">
    <property type="entry name" value="OUTER MEMBRANE PROTEIN ASSEMBLY FACTOR BAMB"/>
    <property type="match status" value="1"/>
</dbReference>
<evidence type="ECO:0000259" key="2">
    <source>
        <dbReference type="Pfam" id="PF13360"/>
    </source>
</evidence>
<dbReference type="Pfam" id="PF13360">
    <property type="entry name" value="PQQ_2"/>
    <property type="match status" value="2"/>
</dbReference>
<keyword evidence="1" id="KW-1133">Transmembrane helix</keyword>
<keyword evidence="1" id="KW-0812">Transmembrane</keyword>
<dbReference type="AlphaFoldDB" id="A0A917TVV8"/>
<dbReference type="SUPFAM" id="SSF50998">
    <property type="entry name" value="Quinoprotein alcohol dehydrogenase-like"/>
    <property type="match status" value="1"/>
</dbReference>
<reference evidence="3" key="2">
    <citation type="submission" date="2020-09" db="EMBL/GenBank/DDBJ databases">
        <authorList>
            <person name="Sun Q."/>
            <person name="Ohkuma M."/>
        </authorList>
    </citation>
    <scope>NUCLEOTIDE SEQUENCE</scope>
    <source>
        <strain evidence="3">JCM 19831</strain>
    </source>
</reference>
<keyword evidence="4" id="KW-1185">Reference proteome</keyword>
<keyword evidence="1" id="KW-0472">Membrane</keyword>
<evidence type="ECO:0000313" key="3">
    <source>
        <dbReference type="EMBL" id="GGM40900.1"/>
    </source>
</evidence>
<gene>
    <name evidence="3" type="ORF">GCM10007977_047910</name>
</gene>
<dbReference type="Gene3D" id="2.130.10.10">
    <property type="entry name" value="YVTN repeat-like/Quinoprotein amine dehydrogenase"/>
    <property type="match status" value="1"/>
</dbReference>
<evidence type="ECO:0000313" key="4">
    <source>
        <dbReference type="Proteomes" id="UP000642070"/>
    </source>
</evidence>
<reference evidence="3" key="1">
    <citation type="journal article" date="2014" name="Int. J. Syst. Evol. Microbiol.">
        <title>Complete genome sequence of Corynebacterium casei LMG S-19264T (=DSM 44701T), isolated from a smear-ripened cheese.</title>
        <authorList>
            <consortium name="US DOE Joint Genome Institute (JGI-PGF)"/>
            <person name="Walter F."/>
            <person name="Albersmeier A."/>
            <person name="Kalinowski J."/>
            <person name="Ruckert C."/>
        </authorList>
    </citation>
    <scope>NUCLEOTIDE SEQUENCE</scope>
    <source>
        <strain evidence="3">JCM 19831</strain>
    </source>
</reference>
<comment type="caution">
    <text evidence="3">The sequence shown here is derived from an EMBL/GenBank/DDBJ whole genome shotgun (WGS) entry which is preliminary data.</text>
</comment>
<evidence type="ECO:0000256" key="1">
    <source>
        <dbReference type="SAM" id="Phobius"/>
    </source>
</evidence>
<dbReference type="PANTHER" id="PTHR34512">
    <property type="entry name" value="CELL SURFACE PROTEIN"/>
    <property type="match status" value="1"/>
</dbReference>
<organism evidence="3 4">
    <name type="scientific">Dactylosporangium sucinum</name>
    <dbReference type="NCBI Taxonomy" id="1424081"/>
    <lineage>
        <taxon>Bacteria</taxon>
        <taxon>Bacillati</taxon>
        <taxon>Actinomycetota</taxon>
        <taxon>Actinomycetes</taxon>
        <taxon>Micromonosporales</taxon>
        <taxon>Micromonosporaceae</taxon>
        <taxon>Dactylosporangium</taxon>
    </lineage>
</organism>
<protein>
    <recommendedName>
        <fullName evidence="2">Pyrrolo-quinoline quinone repeat domain-containing protein</fullName>
    </recommendedName>
</protein>